<dbReference type="EMBL" id="VNHY01000002">
    <property type="protein sequence ID" value="TYP93301.1"/>
    <property type="molecule type" value="Genomic_DNA"/>
</dbReference>
<dbReference type="UniPathway" id="UPA00261">
    <property type="reaction ID" value="UER00374"/>
</dbReference>
<dbReference type="PANTHER" id="PTHR42862">
    <property type="entry name" value="DELTA-1-PYRROLINE-5-CARBOXYLATE DEHYDROGENASE 1, ISOFORM A-RELATED"/>
    <property type="match status" value="1"/>
</dbReference>
<comment type="catalytic activity">
    <reaction evidence="8">
        <text>L-glutamate 5-semialdehyde + NAD(+) + H2O = L-glutamate + NADH + 2 H(+)</text>
        <dbReference type="Rhea" id="RHEA:30235"/>
        <dbReference type="ChEBI" id="CHEBI:15377"/>
        <dbReference type="ChEBI" id="CHEBI:15378"/>
        <dbReference type="ChEBI" id="CHEBI:29985"/>
        <dbReference type="ChEBI" id="CHEBI:57540"/>
        <dbReference type="ChEBI" id="CHEBI:57945"/>
        <dbReference type="ChEBI" id="CHEBI:58066"/>
        <dbReference type="EC" id="1.2.1.88"/>
    </reaction>
</comment>
<dbReference type="OrthoDB" id="9762913at2"/>
<evidence type="ECO:0000256" key="7">
    <source>
        <dbReference type="ARBA" id="ARBA00032259"/>
    </source>
</evidence>
<evidence type="ECO:0000313" key="12">
    <source>
        <dbReference type="EMBL" id="TYP93301.1"/>
    </source>
</evidence>
<proteinExistence type="inferred from homology"/>
<evidence type="ECO:0000256" key="9">
    <source>
        <dbReference type="PROSITE-ProRule" id="PRU10007"/>
    </source>
</evidence>
<dbReference type="GO" id="GO:0004657">
    <property type="term" value="F:proline dehydrogenase activity"/>
    <property type="evidence" value="ECO:0007669"/>
    <property type="project" value="UniProtKB-ARBA"/>
</dbReference>
<keyword evidence="13" id="KW-1185">Reference proteome</keyword>
<dbReference type="AlphaFoldDB" id="A0A5D3YKT1"/>
<dbReference type="InterPro" id="IPR015590">
    <property type="entry name" value="Aldehyde_DH_dom"/>
</dbReference>
<reference evidence="12 13" key="1">
    <citation type="submission" date="2019-07" db="EMBL/GenBank/DDBJ databases">
        <title>Genomic Encyclopedia of Archaeal and Bacterial Type Strains, Phase II (KMG-II): from individual species to whole genera.</title>
        <authorList>
            <person name="Goeker M."/>
        </authorList>
    </citation>
    <scope>NUCLEOTIDE SEQUENCE [LARGE SCALE GENOMIC DNA]</scope>
    <source>
        <strain evidence="12 13">DSM 21935</strain>
    </source>
</reference>
<protein>
    <recommendedName>
        <fullName evidence="7">L-glutamate gamma-semialdehyde dehydrogenase</fullName>
        <ecNumber evidence="3">1.2.1.88</ecNumber>
    </recommendedName>
    <alternativeName>
        <fullName evidence="7">L-glutamate gamma-semialdehyde dehydrogenase</fullName>
    </alternativeName>
</protein>
<comment type="caution">
    <text evidence="12">The sequence shown here is derived from an EMBL/GenBank/DDBJ whole genome shotgun (WGS) entry which is preliminary data.</text>
</comment>
<feature type="active site" evidence="9">
    <location>
        <position position="293"/>
    </location>
</feature>
<comment type="similarity">
    <text evidence="2 10">Belongs to the aldehyde dehydrogenase family.</text>
</comment>
<dbReference type="GO" id="GO:0003842">
    <property type="term" value="F:L-glutamate gamma-semialdehyde dehydrogenase activity"/>
    <property type="evidence" value="ECO:0007669"/>
    <property type="project" value="UniProtKB-EC"/>
</dbReference>
<evidence type="ECO:0000256" key="10">
    <source>
        <dbReference type="RuleBase" id="RU003345"/>
    </source>
</evidence>
<dbReference type="InterPro" id="IPR016160">
    <property type="entry name" value="Ald_DH_CS_CYS"/>
</dbReference>
<dbReference type="EC" id="1.2.1.88" evidence="3"/>
<dbReference type="PROSITE" id="PS00070">
    <property type="entry name" value="ALDEHYDE_DEHYDR_CYS"/>
    <property type="match status" value="1"/>
</dbReference>
<dbReference type="InterPro" id="IPR050485">
    <property type="entry name" value="Proline_metab_enzyme"/>
</dbReference>
<keyword evidence="6" id="KW-0642">Proline metabolism</keyword>
<dbReference type="CDD" id="cd07123">
    <property type="entry name" value="ALDH_F4-17_P5CDH"/>
    <property type="match status" value="1"/>
</dbReference>
<dbReference type="InterPro" id="IPR005931">
    <property type="entry name" value="P5CDH/ALDH4A1"/>
</dbReference>
<accession>A0A5D3YKT1</accession>
<dbReference type="Proteomes" id="UP000324595">
    <property type="component" value="Unassembled WGS sequence"/>
</dbReference>
<evidence type="ECO:0000256" key="2">
    <source>
        <dbReference type="ARBA" id="ARBA00009986"/>
    </source>
</evidence>
<feature type="domain" description="Aldehyde dehydrogenase" evidence="11">
    <location>
        <begin position="56"/>
        <end position="524"/>
    </location>
</feature>
<dbReference type="PANTHER" id="PTHR42862:SF1">
    <property type="entry name" value="DELTA-1-PYRROLINE-5-CARBOXYLATE DEHYDROGENASE 2, ISOFORM A-RELATED"/>
    <property type="match status" value="1"/>
</dbReference>
<dbReference type="InterPro" id="IPR029510">
    <property type="entry name" value="Ald_DH_CS_GLU"/>
</dbReference>
<dbReference type="FunFam" id="3.40.309.10:FF:000005">
    <property type="entry name" value="1-pyrroline-5-carboxylate dehydrogenase 1"/>
    <property type="match status" value="1"/>
</dbReference>
<evidence type="ECO:0000256" key="5">
    <source>
        <dbReference type="ARBA" id="ARBA00023027"/>
    </source>
</evidence>
<name>A0A5D3YKT1_9BACT</name>
<dbReference type="GO" id="GO:0009898">
    <property type="term" value="C:cytoplasmic side of plasma membrane"/>
    <property type="evidence" value="ECO:0007669"/>
    <property type="project" value="TreeGrafter"/>
</dbReference>
<comment type="pathway">
    <text evidence="1">Amino-acid degradation; L-proline degradation into L-glutamate; L-glutamate from L-proline: step 2/2.</text>
</comment>
<evidence type="ECO:0000256" key="1">
    <source>
        <dbReference type="ARBA" id="ARBA00004786"/>
    </source>
</evidence>
<evidence type="ECO:0000256" key="3">
    <source>
        <dbReference type="ARBA" id="ARBA00012884"/>
    </source>
</evidence>
<evidence type="ECO:0000256" key="4">
    <source>
        <dbReference type="ARBA" id="ARBA00023002"/>
    </source>
</evidence>
<dbReference type="Pfam" id="PF00171">
    <property type="entry name" value="Aldedh"/>
    <property type="match status" value="1"/>
</dbReference>
<dbReference type="InterPro" id="IPR016163">
    <property type="entry name" value="Ald_DH_C"/>
</dbReference>
<dbReference type="Gene3D" id="3.40.605.10">
    <property type="entry name" value="Aldehyde Dehydrogenase, Chain A, domain 1"/>
    <property type="match status" value="1"/>
</dbReference>
<evidence type="ECO:0000313" key="13">
    <source>
        <dbReference type="Proteomes" id="UP000324595"/>
    </source>
</evidence>
<dbReference type="InterPro" id="IPR016162">
    <property type="entry name" value="Ald_DH_N"/>
</dbReference>
<dbReference type="FunFam" id="3.40.605.10:FF:000006">
    <property type="entry name" value="1-pyrroline-5-carboxylate dehydrogenase"/>
    <property type="match status" value="1"/>
</dbReference>
<evidence type="ECO:0000256" key="8">
    <source>
        <dbReference type="ARBA" id="ARBA00048142"/>
    </source>
</evidence>
<organism evidence="12 13">
    <name type="scientific">Fodinibius salinus</name>
    <dbReference type="NCBI Taxonomy" id="860790"/>
    <lineage>
        <taxon>Bacteria</taxon>
        <taxon>Pseudomonadati</taxon>
        <taxon>Balneolota</taxon>
        <taxon>Balneolia</taxon>
        <taxon>Balneolales</taxon>
        <taxon>Balneolaceae</taxon>
        <taxon>Fodinibius</taxon>
    </lineage>
</organism>
<gene>
    <name evidence="12" type="ORF">LX73_1001</name>
</gene>
<dbReference type="Gene3D" id="3.40.309.10">
    <property type="entry name" value="Aldehyde Dehydrogenase, Chain A, domain 2"/>
    <property type="match status" value="1"/>
</dbReference>
<keyword evidence="4 10" id="KW-0560">Oxidoreductase</keyword>
<dbReference type="PROSITE" id="PS00687">
    <property type="entry name" value="ALDEHYDE_DEHYDR_GLU"/>
    <property type="match status" value="1"/>
</dbReference>
<dbReference type="InterPro" id="IPR016161">
    <property type="entry name" value="Ald_DH/histidinol_DH"/>
</dbReference>
<sequence>MANAFFELREPENEPVYSYAPGTPEREKLKEEIEHLKAQQIEIPAIIGGQEVKTGNTTDLVTPHDHSHKLGETHLCGKKEVEMAIDAAMEAREEWAKMDWQDRVAIFKKAAALLSGSWRYKINASTMLAQSKTAHQSEIDAVAELADFFRFNAYYLTQIYQDQPDSPEGMWNRSEYRPLEGFVFAVTPFNFTSIAGNLPSAPAICGNVALWKPATSSVYSNYFIMKLLQEAGLPDGVINFLPGNGADIGDPVLQSEHLSGLHFTGSTGTFQHLWKSISDNIEMYNTYPRIVGETGGKDFIFAHNEADVDALVIAALRAAYEFQGQKCSAASRMYIPESLWNEFKEKFTAEVEKIKMGEAENFSNFMTAVIDQGAFDSITEYIDYAHNADDADVLLGGDYDDSEGFFIEPTFVHAKDPHFKTMEEEIFGPVLTAYVYEDDKFDETLELCDNTSPYALTGAIFSQNRYALNKMADRLRQAAGNFYINDKPTAAVVNQQPFGGARKSGTNDKAGSAANLMRWISIRSIKETQEPPKDWTYPFMGDE</sequence>
<dbReference type="RefSeq" id="WP_148898377.1">
    <property type="nucleotide sequence ID" value="NZ_VNHY01000002.1"/>
</dbReference>
<evidence type="ECO:0000256" key="6">
    <source>
        <dbReference type="ARBA" id="ARBA00023062"/>
    </source>
</evidence>
<keyword evidence="5" id="KW-0520">NAD</keyword>
<dbReference type="NCBIfam" id="TIGR01236">
    <property type="entry name" value="D1pyr5carbox1"/>
    <property type="match status" value="1"/>
</dbReference>
<dbReference type="GO" id="GO:0010133">
    <property type="term" value="P:L-proline catabolic process to L-glutamate"/>
    <property type="evidence" value="ECO:0007669"/>
    <property type="project" value="UniProtKB-UniPathway"/>
</dbReference>
<dbReference type="SUPFAM" id="SSF53720">
    <property type="entry name" value="ALDH-like"/>
    <property type="match status" value="1"/>
</dbReference>
<evidence type="ECO:0000259" key="11">
    <source>
        <dbReference type="Pfam" id="PF00171"/>
    </source>
</evidence>